<name>A0A140LC48_9FIRM</name>
<comment type="caution">
    <text evidence="1">The sequence shown here is derived from an EMBL/GenBank/DDBJ whole genome shotgun (WGS) entry which is preliminary data.</text>
</comment>
<accession>A0A140LC48</accession>
<reference evidence="1 2" key="1">
    <citation type="submission" date="2015-12" db="EMBL/GenBank/DDBJ databases">
        <title>Draft genome sequnece of Fervidicola ferrireducens strain Y170.</title>
        <authorList>
            <person name="Patel B.K."/>
        </authorList>
    </citation>
    <scope>NUCLEOTIDE SEQUENCE [LARGE SCALE GENOMIC DNA]</scope>
    <source>
        <strain evidence="1 2">Y170</strain>
    </source>
</reference>
<dbReference type="Proteomes" id="UP000070427">
    <property type="component" value="Unassembled WGS sequence"/>
</dbReference>
<sequence>MKKGIKICDIKYTFPVTRKEDYCRPIIVRVEKDNHGDGVILLVAYFR</sequence>
<dbReference type="InParanoid" id="A0A140LC48"/>
<proteinExistence type="predicted"/>
<evidence type="ECO:0000313" key="1">
    <source>
        <dbReference type="EMBL" id="KXG78123.1"/>
    </source>
</evidence>
<gene>
    <name evidence="1" type="ORF">AN618_05150</name>
</gene>
<keyword evidence="2" id="KW-1185">Reference proteome</keyword>
<organism evidence="1 2">
    <name type="scientific">Fervidicola ferrireducens</name>
    <dbReference type="NCBI Taxonomy" id="520764"/>
    <lineage>
        <taxon>Bacteria</taxon>
        <taxon>Bacillati</taxon>
        <taxon>Bacillota</taxon>
        <taxon>Clostridia</taxon>
        <taxon>Thermosediminibacterales</taxon>
        <taxon>Thermosediminibacteraceae</taxon>
        <taxon>Fervidicola</taxon>
    </lineage>
</organism>
<dbReference type="AlphaFoldDB" id="A0A140LC48"/>
<dbReference type="STRING" id="520764.AN618_05150"/>
<dbReference type="EMBL" id="LOED01000004">
    <property type="protein sequence ID" value="KXG78123.1"/>
    <property type="molecule type" value="Genomic_DNA"/>
</dbReference>
<evidence type="ECO:0000313" key="2">
    <source>
        <dbReference type="Proteomes" id="UP000070427"/>
    </source>
</evidence>
<protein>
    <submittedName>
        <fullName evidence="1">Uncharacterized protein</fullName>
    </submittedName>
</protein>